<dbReference type="Pfam" id="PF03372">
    <property type="entry name" value="Exo_endo_phos"/>
    <property type="match status" value="1"/>
</dbReference>
<gene>
    <name evidence="2" type="ORF">JYU34_000155</name>
</gene>
<name>A0ABQ7R6Z3_PLUXY</name>
<evidence type="ECO:0000313" key="3">
    <source>
        <dbReference type="Proteomes" id="UP000823941"/>
    </source>
</evidence>
<evidence type="ECO:0000313" key="2">
    <source>
        <dbReference type="EMBL" id="KAG7313076.1"/>
    </source>
</evidence>
<protein>
    <recommendedName>
        <fullName evidence="1">Reverse transcriptase domain-containing protein</fullName>
    </recommendedName>
</protein>
<dbReference type="PANTHER" id="PTHR33332">
    <property type="entry name" value="REVERSE TRANSCRIPTASE DOMAIN-CONTAINING PROTEIN"/>
    <property type="match status" value="1"/>
</dbReference>
<proteinExistence type="predicted"/>
<sequence length="979" mass="111677">MDLSINSDLFYSLDSIDTLSDVSSSDCIHLSDLLHNTFSPFPKNLNLCHINAQSIPSHYSELLSTFTSNCIHACLVSESFLKPSLPTTSFSLPGYVLIRNDRLEKGCGGVAIYLRADIKYRILETSPPKYSKGMEFILLELNFNTVKFLLGVVYAPPNSDYFDALEQLLDTHLPNYEHAILMGDFNTCLLQDNIRTRKLLTLVTSLNLHILKLDPTHHVNNSHTLIDHILTSNKDRIASHGQFTASGFSHHDLIFASYKLKIPKPKPKIIFQRSFASMDCEKLAHDAASTDWSQIERIDNIDGMVKCFNSLVTDLLDRHAPLHPVRMKRPPAPWLTAAIRKQMAYRDALRRRHKKDPSEANWNNFKHARNRCNQMIRNAKRRHIHASVENCSSKNLWQFLHSLGFGKCRKDLPLAVDKDGLNRHFSSPPHILDPHTKALTIRSIQALPIPPSTPFYFAPVTEFDIKRIILSIPSKAVGSDGIGRDMLLPILSFILSPITFIINFSLSTGKFPLLWKLAFMVPVPKIPVPVEFKHYRPISILPFLSKVLERIVMRQFSNFLSYNNLLNPYQSGFRPSHSTCSALIKITDDFRKAVDDRQLTLLTLLDFSNAFNCVDHDILLSILRSLNISGSVAEWFTSYLCGRRQRIRSDGIESDWCDVTAGVPQGGVLSPILFSVFINTLVSVLKFSSYHLYADDLQLYVTCGPDEVPEAINRMTADLEAVKTWTDQFGILVNPSKTQVMFIGGRFHLARLAEPLPPVIFDGISLPYCASVKNLGLHIKSTLSWELQVSEISRKIHASMHGLKRLQNFLPYSTKVTLVNSLLLPIIDYADVCYPDLTEELLDKLERLLNLCIRYIFGLRKYDHVSEFRNKLKWLNIRHRRNAHILSLIHSIVYNPCAPSYLTERFTFFDFPDRPQRSSRNLLFRTPEHNAAGYSDSFTVTAVRLWNSLPLNIRQTKSIDIFKAKVRQHYLQVQNDQQN</sequence>
<evidence type="ECO:0000259" key="1">
    <source>
        <dbReference type="PROSITE" id="PS50878"/>
    </source>
</evidence>
<dbReference type="Gene3D" id="3.60.10.10">
    <property type="entry name" value="Endonuclease/exonuclease/phosphatase"/>
    <property type="match status" value="1"/>
</dbReference>
<dbReference type="CDD" id="cd01650">
    <property type="entry name" value="RT_nLTR_like"/>
    <property type="match status" value="1"/>
</dbReference>
<dbReference type="InterPro" id="IPR000477">
    <property type="entry name" value="RT_dom"/>
</dbReference>
<dbReference type="InterPro" id="IPR005135">
    <property type="entry name" value="Endo/exonuclease/phosphatase"/>
</dbReference>
<dbReference type="PROSITE" id="PS50878">
    <property type="entry name" value="RT_POL"/>
    <property type="match status" value="1"/>
</dbReference>
<dbReference type="SUPFAM" id="SSF56219">
    <property type="entry name" value="DNase I-like"/>
    <property type="match status" value="1"/>
</dbReference>
<dbReference type="InterPro" id="IPR036691">
    <property type="entry name" value="Endo/exonu/phosph_ase_sf"/>
</dbReference>
<comment type="caution">
    <text evidence="2">The sequence shown here is derived from an EMBL/GenBank/DDBJ whole genome shotgun (WGS) entry which is preliminary data.</text>
</comment>
<organism evidence="2 3">
    <name type="scientific">Plutella xylostella</name>
    <name type="common">Diamondback moth</name>
    <name type="synonym">Plutella maculipennis</name>
    <dbReference type="NCBI Taxonomy" id="51655"/>
    <lineage>
        <taxon>Eukaryota</taxon>
        <taxon>Metazoa</taxon>
        <taxon>Ecdysozoa</taxon>
        <taxon>Arthropoda</taxon>
        <taxon>Hexapoda</taxon>
        <taxon>Insecta</taxon>
        <taxon>Pterygota</taxon>
        <taxon>Neoptera</taxon>
        <taxon>Endopterygota</taxon>
        <taxon>Lepidoptera</taxon>
        <taxon>Glossata</taxon>
        <taxon>Ditrysia</taxon>
        <taxon>Yponomeutoidea</taxon>
        <taxon>Plutellidae</taxon>
        <taxon>Plutella</taxon>
    </lineage>
</organism>
<feature type="domain" description="Reverse transcriptase" evidence="1">
    <location>
        <begin position="504"/>
        <end position="766"/>
    </location>
</feature>
<dbReference type="InterPro" id="IPR043502">
    <property type="entry name" value="DNA/RNA_pol_sf"/>
</dbReference>
<dbReference type="SUPFAM" id="SSF56672">
    <property type="entry name" value="DNA/RNA polymerases"/>
    <property type="match status" value="1"/>
</dbReference>
<dbReference type="Pfam" id="PF00078">
    <property type="entry name" value="RVT_1"/>
    <property type="match status" value="1"/>
</dbReference>
<accession>A0ABQ7R6Z3</accession>
<keyword evidence="3" id="KW-1185">Reference proteome</keyword>
<dbReference type="EMBL" id="JAHIBW010000001">
    <property type="protein sequence ID" value="KAG7313076.1"/>
    <property type="molecule type" value="Genomic_DNA"/>
</dbReference>
<reference evidence="2 3" key="1">
    <citation type="submission" date="2021-06" db="EMBL/GenBank/DDBJ databases">
        <title>A haploid diamondback moth (Plutella xylostella L.) genome assembly resolves 31 chromosomes and identifies a diamide resistance mutation.</title>
        <authorList>
            <person name="Ward C.M."/>
            <person name="Perry K.D."/>
            <person name="Baker G."/>
            <person name="Powis K."/>
            <person name="Heckel D.G."/>
            <person name="Baxter S.W."/>
        </authorList>
    </citation>
    <scope>NUCLEOTIDE SEQUENCE [LARGE SCALE GENOMIC DNA]</scope>
    <source>
        <strain evidence="2 3">LV</strain>
        <tissue evidence="2">Single pupa</tissue>
    </source>
</reference>
<dbReference type="Proteomes" id="UP000823941">
    <property type="component" value="Chromosome 1"/>
</dbReference>